<dbReference type="PANTHER" id="PTHR30304">
    <property type="entry name" value="D-TAGATOSE-1,6-BISPHOSPHATE ALDOLASE"/>
    <property type="match status" value="1"/>
</dbReference>
<dbReference type="SUPFAM" id="SSF51569">
    <property type="entry name" value="Aldolase"/>
    <property type="match status" value="1"/>
</dbReference>
<feature type="binding site" evidence="4">
    <location>
        <position position="180"/>
    </location>
    <ligand>
        <name>dihydroxyacetone phosphate</name>
        <dbReference type="ChEBI" id="CHEBI:57642"/>
    </ligand>
</feature>
<dbReference type="Proteomes" id="UP000366051">
    <property type="component" value="Chromosome"/>
</dbReference>
<dbReference type="Pfam" id="PF01116">
    <property type="entry name" value="F_bP_aldolase"/>
    <property type="match status" value="1"/>
</dbReference>
<dbReference type="GO" id="GO:0005975">
    <property type="term" value="P:carbohydrate metabolic process"/>
    <property type="evidence" value="ECO:0007669"/>
    <property type="project" value="InterPro"/>
</dbReference>
<dbReference type="KEGG" id="hcv:FTV88_0057"/>
<dbReference type="AlphaFoldDB" id="A0A5Q2MYL4"/>
<reference evidence="7" key="1">
    <citation type="submission" date="2019-11" db="EMBL/GenBank/DDBJ databases">
        <title>Genome sequence of Heliorestis convoluta strain HH, an alkaliphilic and minimalistic phototrophic bacterium from a soda lake in Egypt.</title>
        <authorList>
            <person name="Dewey E.D."/>
            <person name="Stokes L.M."/>
            <person name="Burchell B.M."/>
            <person name="Shaffer K.N."/>
            <person name="Huntington A.M."/>
            <person name="Baker J.M."/>
            <person name="Nadendla S."/>
            <person name="Giglio M.G."/>
            <person name="Touchman J.W."/>
            <person name="Blankenship R.E."/>
            <person name="Madigan M.T."/>
            <person name="Sattley W.M."/>
        </authorList>
    </citation>
    <scope>NUCLEOTIDE SEQUENCE [LARGE SCALE GENOMIC DNA]</scope>
    <source>
        <strain evidence="7">HH</strain>
    </source>
</reference>
<feature type="binding site" evidence="4">
    <location>
        <begin position="229"/>
        <end position="232"/>
    </location>
    <ligand>
        <name>dihydroxyacetone phosphate</name>
        <dbReference type="ChEBI" id="CHEBI:57642"/>
    </ligand>
</feature>
<dbReference type="PROSITE" id="PS00806">
    <property type="entry name" value="ALDOLASE_CLASS_II_2"/>
    <property type="match status" value="1"/>
</dbReference>
<feature type="binding site" evidence="5">
    <location>
        <position position="133"/>
    </location>
    <ligand>
        <name>Zn(2+)</name>
        <dbReference type="ChEBI" id="CHEBI:29105"/>
        <label>2</label>
    </ligand>
</feature>
<dbReference type="CDD" id="cd00947">
    <property type="entry name" value="TBP_aldolase_IIB"/>
    <property type="match status" value="1"/>
</dbReference>
<feature type="binding site" evidence="5">
    <location>
        <position position="207"/>
    </location>
    <ligand>
        <name>Zn(2+)</name>
        <dbReference type="ChEBI" id="CHEBI:29105"/>
        <label>1</label>
        <note>catalytic</note>
    </ligand>
</feature>
<dbReference type="InterPro" id="IPR013785">
    <property type="entry name" value="Aldolase_TIM"/>
</dbReference>
<feature type="binding site" evidence="5">
    <location>
        <position position="179"/>
    </location>
    <ligand>
        <name>Zn(2+)</name>
        <dbReference type="ChEBI" id="CHEBI:29105"/>
        <label>1</label>
        <note>catalytic</note>
    </ligand>
</feature>
<name>A0A5Q2MYL4_9FIRM</name>
<sequence>MLLSTKHMLHQAQKKGYAVPAFNIHNLETALAVVQGAEAMQSPVILAATPGTLSFNGRPYITAIIKELAQQSKVPVTFHLDHHESFEDIRPSVDIGCRSVMIDASHDPFEENVRKVQEVVHYVQALGGTVEAELGRLGGMEEHISVKENEATLTDPLSAKEFVERTSIDSLAVAIGTAHGLYKAEPKLDFERLKAIRALVEVPLVLHGASGVPDQAIIRAVELGICKVNIATELKIPFTEALRDYLKAHPQESDPRKYFLPAKNAIQQVVQEKILLCGSQGKA</sequence>
<feature type="binding site" evidence="4">
    <location>
        <begin position="208"/>
        <end position="210"/>
    </location>
    <ligand>
        <name>dihydroxyacetone phosphate</name>
        <dbReference type="ChEBI" id="CHEBI:57642"/>
    </ligand>
</feature>
<evidence type="ECO:0000313" key="6">
    <source>
        <dbReference type="EMBL" id="QGG46236.1"/>
    </source>
</evidence>
<proteinExistence type="predicted"/>
<feature type="binding site" evidence="5">
    <location>
        <position position="82"/>
    </location>
    <ligand>
        <name>Zn(2+)</name>
        <dbReference type="ChEBI" id="CHEBI:29105"/>
        <label>1</label>
        <note>catalytic</note>
    </ligand>
</feature>
<dbReference type="InterPro" id="IPR050246">
    <property type="entry name" value="Class_II_FBP_aldolase"/>
</dbReference>
<dbReference type="Gene3D" id="3.20.20.70">
    <property type="entry name" value="Aldolase class I"/>
    <property type="match status" value="1"/>
</dbReference>
<feature type="binding site" evidence="5">
    <location>
        <position position="103"/>
    </location>
    <ligand>
        <name>Zn(2+)</name>
        <dbReference type="ChEBI" id="CHEBI:29105"/>
        <label>2</label>
    </ligand>
</feature>
<dbReference type="OrthoDB" id="9803995at2"/>
<dbReference type="RefSeq" id="WP_153723846.1">
    <property type="nucleotide sequence ID" value="NZ_CP045875.1"/>
</dbReference>
<dbReference type="NCBIfam" id="TIGR00167">
    <property type="entry name" value="cbbA"/>
    <property type="match status" value="1"/>
</dbReference>
<dbReference type="FunFam" id="3.20.20.70:FF:000043">
    <property type="entry name" value="D-tagatose-1,6-bisphosphate aldolase subunit GatY"/>
    <property type="match status" value="1"/>
</dbReference>
<dbReference type="EMBL" id="CP045875">
    <property type="protein sequence ID" value="QGG46236.1"/>
    <property type="molecule type" value="Genomic_DNA"/>
</dbReference>
<dbReference type="NCBIfam" id="NF006626">
    <property type="entry name" value="PRK09195.1"/>
    <property type="match status" value="1"/>
</dbReference>
<dbReference type="GO" id="GO:0008270">
    <property type="term" value="F:zinc ion binding"/>
    <property type="evidence" value="ECO:0007669"/>
    <property type="project" value="InterPro"/>
</dbReference>
<accession>A0A5Q2MYL4</accession>
<gene>
    <name evidence="6" type="ORF">FTV88_0057</name>
</gene>
<evidence type="ECO:0000256" key="1">
    <source>
        <dbReference type="ARBA" id="ARBA00031246"/>
    </source>
</evidence>
<evidence type="ECO:0000313" key="7">
    <source>
        <dbReference type="Proteomes" id="UP000366051"/>
    </source>
</evidence>
<evidence type="ECO:0000256" key="2">
    <source>
        <dbReference type="ARBA" id="ARBA00032933"/>
    </source>
</evidence>
<protein>
    <recommendedName>
        <fullName evidence="2">D-tagatose-bisphosphate aldolase class II</fullName>
    </recommendedName>
    <alternativeName>
        <fullName evidence="1">Tagatose-bisphosphate aldolase</fullName>
    </alternativeName>
</protein>
<evidence type="ECO:0000256" key="3">
    <source>
        <dbReference type="PIRSR" id="PIRSR001359-1"/>
    </source>
</evidence>
<feature type="active site" description="Proton donor" evidence="3">
    <location>
        <position position="81"/>
    </location>
</feature>
<dbReference type="PIRSF" id="PIRSF001359">
    <property type="entry name" value="F_bP_aldolase_II"/>
    <property type="match status" value="1"/>
</dbReference>
<keyword evidence="5" id="KW-0862">Zinc</keyword>
<keyword evidence="6" id="KW-0456">Lyase</keyword>
<organism evidence="6 7">
    <name type="scientific">Heliorestis convoluta</name>
    <dbReference type="NCBI Taxonomy" id="356322"/>
    <lineage>
        <taxon>Bacteria</taxon>
        <taxon>Bacillati</taxon>
        <taxon>Bacillota</taxon>
        <taxon>Clostridia</taxon>
        <taxon>Eubacteriales</taxon>
        <taxon>Heliobacteriaceae</taxon>
        <taxon>Heliorestis</taxon>
    </lineage>
</organism>
<evidence type="ECO:0000256" key="4">
    <source>
        <dbReference type="PIRSR" id="PIRSR001359-2"/>
    </source>
</evidence>
<keyword evidence="5" id="KW-0479">Metal-binding</keyword>
<keyword evidence="7" id="KW-1185">Reference proteome</keyword>
<dbReference type="InterPro" id="IPR000771">
    <property type="entry name" value="FBA_II"/>
</dbReference>
<dbReference type="GO" id="GO:0009025">
    <property type="term" value="F:tagatose-bisphosphate aldolase activity"/>
    <property type="evidence" value="ECO:0007669"/>
    <property type="project" value="UniProtKB-ARBA"/>
</dbReference>
<evidence type="ECO:0000256" key="5">
    <source>
        <dbReference type="PIRSR" id="PIRSR001359-3"/>
    </source>
</evidence>
<dbReference type="NCBIfam" id="NF009374">
    <property type="entry name" value="PRK12737.1"/>
    <property type="match status" value="1"/>
</dbReference>
<comment type="cofactor">
    <cofactor evidence="5">
        <name>Zn(2+)</name>
        <dbReference type="ChEBI" id="CHEBI:29105"/>
    </cofactor>
    <text evidence="5">Binds 2 Zn(2+) ions per subunit. One is catalytic and the other provides a structural contribution.</text>
</comment>
<dbReference type="PANTHER" id="PTHR30304:SF0">
    <property type="entry name" value="D-TAGATOSE-1,6-BISPHOSPHATE ALDOLASE SUBUNIT GATY-RELATED"/>
    <property type="match status" value="1"/>
</dbReference>